<name>A0A9Q3EGI4_9BASI</name>
<reference evidence="2" key="1">
    <citation type="submission" date="2021-03" db="EMBL/GenBank/DDBJ databases">
        <title>Draft genome sequence of rust myrtle Austropuccinia psidii MF-1, a brazilian biotype.</title>
        <authorList>
            <person name="Quecine M.C."/>
            <person name="Pachon D.M.R."/>
            <person name="Bonatelli M.L."/>
            <person name="Correr F.H."/>
            <person name="Franceschini L.M."/>
            <person name="Leite T.F."/>
            <person name="Margarido G.R.A."/>
            <person name="Almeida C.A."/>
            <person name="Ferrarezi J.A."/>
            <person name="Labate C.A."/>
        </authorList>
    </citation>
    <scope>NUCLEOTIDE SEQUENCE</scope>
    <source>
        <strain evidence="2">MF-1</strain>
    </source>
</reference>
<feature type="compositionally biased region" description="Acidic residues" evidence="1">
    <location>
        <begin position="21"/>
        <end position="40"/>
    </location>
</feature>
<evidence type="ECO:0000256" key="1">
    <source>
        <dbReference type="SAM" id="MobiDB-lite"/>
    </source>
</evidence>
<feature type="region of interest" description="Disordered" evidence="1">
    <location>
        <begin position="1"/>
        <end position="50"/>
    </location>
</feature>
<evidence type="ECO:0000313" key="3">
    <source>
        <dbReference type="Proteomes" id="UP000765509"/>
    </source>
</evidence>
<evidence type="ECO:0000313" key="2">
    <source>
        <dbReference type="EMBL" id="MBW0518451.1"/>
    </source>
</evidence>
<comment type="caution">
    <text evidence="2">The sequence shown here is derived from an EMBL/GenBank/DDBJ whole genome shotgun (WGS) entry which is preliminary data.</text>
</comment>
<organism evidence="2 3">
    <name type="scientific">Austropuccinia psidii MF-1</name>
    <dbReference type="NCBI Taxonomy" id="1389203"/>
    <lineage>
        <taxon>Eukaryota</taxon>
        <taxon>Fungi</taxon>
        <taxon>Dikarya</taxon>
        <taxon>Basidiomycota</taxon>
        <taxon>Pucciniomycotina</taxon>
        <taxon>Pucciniomycetes</taxon>
        <taxon>Pucciniales</taxon>
        <taxon>Sphaerophragmiaceae</taxon>
        <taxon>Austropuccinia</taxon>
    </lineage>
</organism>
<dbReference type="EMBL" id="AVOT02026650">
    <property type="protein sequence ID" value="MBW0518451.1"/>
    <property type="molecule type" value="Genomic_DNA"/>
</dbReference>
<dbReference type="AlphaFoldDB" id="A0A9Q3EGI4"/>
<sequence>MTTNGRRSIFQKRRCERQIGEAEDEEGKDSVEEEESEEMGVESALEGAPEASEALNIALSNQPLVSQAEPSFLKMMEQITQIMGQLTQEVGLRVNSRAPPFKTPSMKAPDSFDGIQAHKLGGFIQSC</sequence>
<dbReference type="Proteomes" id="UP000765509">
    <property type="component" value="Unassembled WGS sequence"/>
</dbReference>
<proteinExistence type="predicted"/>
<protein>
    <submittedName>
        <fullName evidence="2">Uncharacterized protein</fullName>
    </submittedName>
</protein>
<keyword evidence="3" id="KW-1185">Reference proteome</keyword>
<gene>
    <name evidence="2" type="ORF">O181_058166</name>
</gene>
<accession>A0A9Q3EGI4</accession>